<evidence type="ECO:0000256" key="7">
    <source>
        <dbReference type="ARBA" id="ARBA00023128"/>
    </source>
</evidence>
<evidence type="ECO:0000313" key="14">
    <source>
        <dbReference type="Proteomes" id="UP000002866"/>
    </source>
</evidence>
<dbReference type="GO" id="GO:0006783">
    <property type="term" value="P:heme biosynthetic process"/>
    <property type="evidence" value="ECO:0007669"/>
    <property type="project" value="UniProtKB-UniRule"/>
</dbReference>
<dbReference type="RefSeq" id="XP_004178271.1">
    <property type="nucleotide sequence ID" value="XM_004178223.1"/>
</dbReference>
<dbReference type="Pfam" id="PF00762">
    <property type="entry name" value="Ferrochelatase"/>
    <property type="match status" value="1"/>
</dbReference>
<dbReference type="SUPFAM" id="SSF53800">
    <property type="entry name" value="Chelatase"/>
    <property type="match status" value="1"/>
</dbReference>
<dbReference type="EC" id="4.98.1.1" evidence="12"/>
<dbReference type="Gene3D" id="3.40.50.1400">
    <property type="match status" value="2"/>
</dbReference>
<dbReference type="PANTHER" id="PTHR11108">
    <property type="entry name" value="FERROCHELATASE"/>
    <property type="match status" value="1"/>
</dbReference>
<gene>
    <name evidence="13" type="primary">TBLA0A09680</name>
    <name evidence="13" type="ORF">TBLA_0A09680</name>
</gene>
<comment type="subcellular location">
    <subcellularLocation>
        <location evidence="1">Mitochondrion inner membrane</location>
        <topology evidence="1">Peripheral membrane protein</topology>
        <orientation evidence="1">Matrix side</orientation>
    </subcellularLocation>
</comment>
<dbReference type="InterPro" id="IPR019772">
    <property type="entry name" value="Ferrochelatase_AS"/>
</dbReference>
<proteinExistence type="inferred from homology"/>
<evidence type="ECO:0000256" key="9">
    <source>
        <dbReference type="ARBA" id="ARBA00023136"/>
    </source>
</evidence>
<keyword evidence="8 12" id="KW-0350">Heme biosynthesis</keyword>
<dbReference type="GO" id="GO:0051537">
    <property type="term" value="F:2 iron, 2 sulfur cluster binding"/>
    <property type="evidence" value="ECO:0007669"/>
    <property type="project" value="EnsemblFungi"/>
</dbReference>
<dbReference type="HOGENOM" id="CLU_018884_1_0_1"/>
<keyword evidence="14" id="KW-1185">Reference proteome</keyword>
<dbReference type="InParanoid" id="I2GXA0"/>
<dbReference type="OrthoDB" id="1323at2759"/>
<keyword evidence="4 12" id="KW-0999">Mitochondrion inner membrane</keyword>
<evidence type="ECO:0000256" key="11">
    <source>
        <dbReference type="ARBA" id="ARBA00023244"/>
    </source>
</evidence>
<organism evidence="13 14">
    <name type="scientific">Henningerozyma blattae (strain ATCC 34711 / CBS 6284 / DSM 70876 / NBRC 10599 / NRRL Y-10934 / UCD 77-7)</name>
    <name type="common">Yeast</name>
    <name type="synonym">Tetrapisispora blattae</name>
    <dbReference type="NCBI Taxonomy" id="1071380"/>
    <lineage>
        <taxon>Eukaryota</taxon>
        <taxon>Fungi</taxon>
        <taxon>Dikarya</taxon>
        <taxon>Ascomycota</taxon>
        <taxon>Saccharomycotina</taxon>
        <taxon>Saccharomycetes</taxon>
        <taxon>Saccharomycetales</taxon>
        <taxon>Saccharomycetaceae</taxon>
        <taxon>Henningerozyma</taxon>
    </lineage>
</organism>
<dbReference type="FunCoup" id="I2GXA0">
    <property type="interactions" value="745"/>
</dbReference>
<dbReference type="CDD" id="cd03411">
    <property type="entry name" value="Ferrochelatase_N"/>
    <property type="match status" value="1"/>
</dbReference>
<dbReference type="eggNOG" id="KOG1321">
    <property type="taxonomic scope" value="Eukaryota"/>
</dbReference>
<evidence type="ECO:0000256" key="12">
    <source>
        <dbReference type="RuleBase" id="RU000607"/>
    </source>
</evidence>
<reference evidence="13 14" key="1">
    <citation type="journal article" date="2011" name="Proc. Natl. Acad. Sci. U.S.A.">
        <title>Evolutionary erosion of yeast sex chromosomes by mating-type switching accidents.</title>
        <authorList>
            <person name="Gordon J.L."/>
            <person name="Armisen D."/>
            <person name="Proux-Wera E."/>
            <person name="Oheigeartaigh S.S."/>
            <person name="Byrne K.P."/>
            <person name="Wolfe K.H."/>
        </authorList>
    </citation>
    <scope>NUCLEOTIDE SEQUENCE [LARGE SCALE GENOMIC DNA]</scope>
    <source>
        <strain evidence="14">ATCC 34711 / CBS 6284 / DSM 70876 / NBRC 10599 / NRRL Y-10934 / UCD 77-7</strain>
    </source>
</reference>
<dbReference type="CDD" id="cd00419">
    <property type="entry name" value="Ferrochelatase_C"/>
    <property type="match status" value="1"/>
</dbReference>
<evidence type="ECO:0000256" key="8">
    <source>
        <dbReference type="ARBA" id="ARBA00023133"/>
    </source>
</evidence>
<dbReference type="PROSITE" id="PS00534">
    <property type="entry name" value="FERROCHELATASE"/>
    <property type="match status" value="1"/>
</dbReference>
<keyword evidence="6 12" id="KW-0408">Iron</keyword>
<dbReference type="NCBIfam" id="TIGR00109">
    <property type="entry name" value="hemH"/>
    <property type="match status" value="1"/>
</dbReference>
<dbReference type="Proteomes" id="UP000002866">
    <property type="component" value="Chromosome 1"/>
</dbReference>
<evidence type="ECO:0000256" key="4">
    <source>
        <dbReference type="ARBA" id="ARBA00022792"/>
    </source>
</evidence>
<dbReference type="OMA" id="DPYHCEC"/>
<keyword evidence="5" id="KW-0809">Transit peptide</keyword>
<dbReference type="EMBL" id="HE806316">
    <property type="protein sequence ID" value="CCH58752.1"/>
    <property type="molecule type" value="Genomic_DNA"/>
</dbReference>
<keyword evidence="11 12" id="KW-0627">Porphyrin biosynthesis</keyword>
<accession>I2GXA0</accession>
<comment type="pathway">
    <text evidence="2 12">Porphyrin-containing compound metabolism; protoheme biosynthesis; protoheme from protoporphyrin-IX: step 1/1.</text>
</comment>
<sequence>MLRKTLLNSEASTYYTLIGNTSIKRYFHTTRTVYNSLSSTKTSNNGPTGVVFMNMGGPSTIEETHDFLYQLFADYDLIPISKKYQDRIAKVVAHFRTPKIEQQYREIGGGSPILKWSNYQAKEVCKILDLQNPQTAPHKPYVAFRYANPLTDITYQQMLDDGVKRAVAFSQYPQFSYSTTGSSLNELWRSIKKLDPNRSIVWSTIDRWPTNQGLTDAFATNIRAKLNEFPVEKRDKAIILFSAHSLPMDVVNQGDAYPQEVSATVQKVMETLNFSNPYRLVWQSQVGPKPWLGPQTSDICEQLASEDQPLLFVPIAFTSDHIETLHEVDIRMIGASPFKENLKRCESLNGSKIFIDSIAQLVKGHLNNSNTNLKNPKNLFSNQLRLDFRMGDSFDGINDPLDVFGDHSKH</sequence>
<dbReference type="GO" id="GO:0005743">
    <property type="term" value="C:mitochondrial inner membrane"/>
    <property type="evidence" value="ECO:0007669"/>
    <property type="project" value="UniProtKB-SubCell"/>
</dbReference>
<dbReference type="KEGG" id="tbl:TBLA_0A09680"/>
<comment type="catalytic activity">
    <reaction evidence="12">
        <text>heme b + 2 H(+) = protoporphyrin IX + Fe(2+)</text>
        <dbReference type="Rhea" id="RHEA:22584"/>
        <dbReference type="ChEBI" id="CHEBI:15378"/>
        <dbReference type="ChEBI" id="CHEBI:29033"/>
        <dbReference type="ChEBI" id="CHEBI:57306"/>
        <dbReference type="ChEBI" id="CHEBI:60344"/>
        <dbReference type="EC" id="4.98.1.1"/>
    </reaction>
</comment>
<keyword evidence="9" id="KW-0472">Membrane</keyword>
<comment type="function">
    <text evidence="12">Catalyzes the ferrous insertion into protoporphyrin IX.</text>
</comment>
<evidence type="ECO:0000313" key="13">
    <source>
        <dbReference type="EMBL" id="CCH58752.1"/>
    </source>
</evidence>
<evidence type="ECO:0000256" key="3">
    <source>
        <dbReference type="ARBA" id="ARBA00007718"/>
    </source>
</evidence>
<keyword evidence="7" id="KW-0496">Mitochondrion</keyword>
<dbReference type="PANTHER" id="PTHR11108:SF1">
    <property type="entry name" value="FERROCHELATASE, MITOCHONDRIAL"/>
    <property type="match status" value="1"/>
</dbReference>
<comment type="similarity">
    <text evidence="3 12">Belongs to the ferrochelatase family.</text>
</comment>
<evidence type="ECO:0000256" key="5">
    <source>
        <dbReference type="ARBA" id="ARBA00022946"/>
    </source>
</evidence>
<dbReference type="GO" id="GO:0004325">
    <property type="term" value="F:ferrochelatase activity"/>
    <property type="evidence" value="ECO:0007669"/>
    <property type="project" value="UniProtKB-UniRule"/>
</dbReference>
<dbReference type="UniPathway" id="UPA00252">
    <property type="reaction ID" value="UER00325"/>
</dbReference>
<dbReference type="InterPro" id="IPR033644">
    <property type="entry name" value="Ferrochelatase_C"/>
</dbReference>
<dbReference type="FunFam" id="3.40.50.1400:FF:000003">
    <property type="entry name" value="Ferrochelatase"/>
    <property type="match status" value="1"/>
</dbReference>
<dbReference type="HAMAP" id="MF_00323">
    <property type="entry name" value="Ferrochelatase"/>
    <property type="match status" value="1"/>
</dbReference>
<name>I2GXA0_HENB6</name>
<dbReference type="STRING" id="1071380.I2GXA0"/>
<dbReference type="GeneID" id="14493157"/>
<dbReference type="AlphaFoldDB" id="I2GXA0"/>
<protein>
    <recommendedName>
        <fullName evidence="12">Ferrochelatase</fullName>
        <ecNumber evidence="12">4.98.1.1</ecNumber>
    </recommendedName>
</protein>
<evidence type="ECO:0000256" key="2">
    <source>
        <dbReference type="ARBA" id="ARBA00004943"/>
    </source>
</evidence>
<keyword evidence="10 12" id="KW-0456">Lyase</keyword>
<dbReference type="InterPro" id="IPR033659">
    <property type="entry name" value="Ferrochelatase_N"/>
</dbReference>
<dbReference type="InterPro" id="IPR001015">
    <property type="entry name" value="Ferrochelatase"/>
</dbReference>
<evidence type="ECO:0000256" key="1">
    <source>
        <dbReference type="ARBA" id="ARBA00004443"/>
    </source>
</evidence>
<evidence type="ECO:0000256" key="6">
    <source>
        <dbReference type="ARBA" id="ARBA00023004"/>
    </source>
</evidence>
<evidence type="ECO:0000256" key="10">
    <source>
        <dbReference type="ARBA" id="ARBA00023239"/>
    </source>
</evidence>